<proteinExistence type="predicted"/>
<dbReference type="Proteomes" id="UP000507470">
    <property type="component" value="Unassembled WGS sequence"/>
</dbReference>
<reference evidence="2 3" key="1">
    <citation type="submission" date="2020-06" db="EMBL/GenBank/DDBJ databases">
        <authorList>
            <person name="Li R."/>
            <person name="Bekaert M."/>
        </authorList>
    </citation>
    <scope>NUCLEOTIDE SEQUENCE [LARGE SCALE GENOMIC DNA]</scope>
    <source>
        <strain evidence="3">wild</strain>
    </source>
</reference>
<evidence type="ECO:0000256" key="1">
    <source>
        <dbReference type="SAM" id="SignalP"/>
    </source>
</evidence>
<gene>
    <name evidence="2" type="ORF">MCOR_21219</name>
</gene>
<dbReference type="SUPFAM" id="SSF101912">
    <property type="entry name" value="Sema domain"/>
    <property type="match status" value="1"/>
</dbReference>
<keyword evidence="1" id="KW-0732">Signal</keyword>
<dbReference type="EMBL" id="CACVKT020003763">
    <property type="protein sequence ID" value="CAC5385710.1"/>
    <property type="molecule type" value="Genomic_DNA"/>
</dbReference>
<dbReference type="InterPro" id="IPR036352">
    <property type="entry name" value="Semap_dom_sf"/>
</dbReference>
<dbReference type="OrthoDB" id="6208055at2759"/>
<dbReference type="InterPro" id="IPR015943">
    <property type="entry name" value="WD40/YVTN_repeat-like_dom_sf"/>
</dbReference>
<keyword evidence="3" id="KW-1185">Reference proteome</keyword>
<evidence type="ECO:0000313" key="2">
    <source>
        <dbReference type="EMBL" id="CAC5385710.1"/>
    </source>
</evidence>
<feature type="signal peptide" evidence="1">
    <location>
        <begin position="1"/>
        <end position="17"/>
    </location>
</feature>
<evidence type="ECO:0000313" key="3">
    <source>
        <dbReference type="Proteomes" id="UP000507470"/>
    </source>
</evidence>
<organism evidence="2 3">
    <name type="scientific">Mytilus coruscus</name>
    <name type="common">Sea mussel</name>
    <dbReference type="NCBI Taxonomy" id="42192"/>
    <lineage>
        <taxon>Eukaryota</taxon>
        <taxon>Metazoa</taxon>
        <taxon>Spiralia</taxon>
        <taxon>Lophotrochozoa</taxon>
        <taxon>Mollusca</taxon>
        <taxon>Bivalvia</taxon>
        <taxon>Autobranchia</taxon>
        <taxon>Pteriomorphia</taxon>
        <taxon>Mytilida</taxon>
        <taxon>Mytiloidea</taxon>
        <taxon>Mytilidae</taxon>
        <taxon>Mytilinae</taxon>
        <taxon>Mytilus</taxon>
    </lineage>
</organism>
<name>A0A6J8BRG9_MYTCO</name>
<dbReference type="AlphaFoldDB" id="A0A6J8BRG9"/>
<accession>A0A6J8BRG9</accession>
<dbReference type="Gene3D" id="2.130.10.10">
    <property type="entry name" value="YVTN repeat-like/Quinoprotein amine dehydrogenase"/>
    <property type="match status" value="1"/>
</dbReference>
<feature type="chain" id="PRO_5026791112" evidence="1">
    <location>
        <begin position="18"/>
        <end position="395"/>
    </location>
</feature>
<protein>
    <submittedName>
        <fullName evidence="2">Uncharacterized protein</fullName>
    </submittedName>
</protein>
<sequence length="395" mass="44955">MFLFLLYTFGAIIKTSPFHHSNKEISPFTQIAFSNKTVYLGGTGGIVALHRENLTEKWKTFTYSNVWLLLYRDENEEIIQCYNDILNESHCIKLTSDLQLAKNSSMPLHVNITYMPTYSMSNMGSGVNNDIAIIGATSFGFFSLNLTDMIIHVLYHLKQGTDNVFKSSFVYNASYVYFFYQIFQTSGQYNSSKIEKFCLNYIADETDITLYSAFDMELSCVYEKKTFKKIEHGISFDEVILVVFREDNTSLICFYNQSDITEGFLDSRNQCKSNNETGTQTSNNCKGQDDDICNKNYSHTFEVGNGIENRNPAYAGKDVITSVDILFHNGMTVPYVGTEDGRIGQIRPYVLGDDNIKNAVFQQIDTTKIIQINTTQEHIQALSSQKVIDIKSKEN</sequence>